<dbReference type="InterPro" id="IPR045358">
    <property type="entry name" value="Ty3_capsid"/>
</dbReference>
<accession>A0A2P4XHT0</accession>
<dbReference type="Proteomes" id="UP000237271">
    <property type="component" value="Unassembled WGS sequence"/>
</dbReference>
<feature type="compositionally biased region" description="Low complexity" evidence="1">
    <location>
        <begin position="298"/>
        <end position="308"/>
    </location>
</feature>
<dbReference type="CDD" id="cd00303">
    <property type="entry name" value="retropepsin_like"/>
    <property type="match status" value="1"/>
</dbReference>
<feature type="domain" description="Ty3 transposon capsid-like protein" evidence="2">
    <location>
        <begin position="87"/>
        <end position="252"/>
    </location>
</feature>
<dbReference type="PANTHER" id="PTHR15503">
    <property type="entry name" value="LDOC1 RELATED"/>
    <property type="match status" value="1"/>
</dbReference>
<dbReference type="GO" id="GO:0004190">
    <property type="term" value="F:aspartic-type endopeptidase activity"/>
    <property type="evidence" value="ECO:0007669"/>
    <property type="project" value="InterPro"/>
</dbReference>
<keyword evidence="4" id="KW-1185">Reference proteome</keyword>
<organism evidence="3 4">
    <name type="scientific">Phytophthora palmivora</name>
    <dbReference type="NCBI Taxonomy" id="4796"/>
    <lineage>
        <taxon>Eukaryota</taxon>
        <taxon>Sar</taxon>
        <taxon>Stramenopiles</taxon>
        <taxon>Oomycota</taxon>
        <taxon>Peronosporomycetes</taxon>
        <taxon>Peronosporales</taxon>
        <taxon>Peronosporaceae</taxon>
        <taxon>Phytophthora</taxon>
    </lineage>
</organism>
<gene>
    <name evidence="3" type="ORF">PHPALM_19250</name>
</gene>
<protein>
    <recommendedName>
        <fullName evidence="2">Ty3 transposon capsid-like protein domain-containing protein</fullName>
    </recommendedName>
</protein>
<evidence type="ECO:0000313" key="4">
    <source>
        <dbReference type="Proteomes" id="UP000237271"/>
    </source>
</evidence>
<dbReference type="PROSITE" id="PS00141">
    <property type="entry name" value="ASP_PROTEASE"/>
    <property type="match status" value="1"/>
</dbReference>
<dbReference type="EMBL" id="NCKW01010605">
    <property type="protein sequence ID" value="POM65097.1"/>
    <property type="molecule type" value="Genomic_DNA"/>
</dbReference>
<evidence type="ECO:0000259" key="2">
    <source>
        <dbReference type="Pfam" id="PF19259"/>
    </source>
</evidence>
<evidence type="ECO:0000256" key="1">
    <source>
        <dbReference type="SAM" id="MobiDB-lite"/>
    </source>
</evidence>
<name>A0A2P4XHT0_9STRA</name>
<comment type="caution">
    <text evidence="3">The sequence shown here is derived from an EMBL/GenBank/DDBJ whole genome shotgun (WGS) entry which is preliminary data.</text>
</comment>
<dbReference type="Pfam" id="PF19259">
    <property type="entry name" value="Ty3_capsid"/>
    <property type="match status" value="1"/>
</dbReference>
<reference evidence="3 4" key="1">
    <citation type="journal article" date="2017" name="Genome Biol. Evol.">
        <title>Phytophthora megakarya and P. palmivora, closely related causal agents of cacao black pod rot, underwent increases in genome sizes and gene numbers by different mechanisms.</title>
        <authorList>
            <person name="Ali S.S."/>
            <person name="Shao J."/>
            <person name="Lary D.J."/>
            <person name="Kronmiller B."/>
            <person name="Shen D."/>
            <person name="Strem M.D."/>
            <person name="Amoako-Attah I."/>
            <person name="Akrofi A.Y."/>
            <person name="Begoude B.A."/>
            <person name="Ten Hoopen G.M."/>
            <person name="Coulibaly K."/>
            <person name="Kebe B.I."/>
            <person name="Melnick R.L."/>
            <person name="Guiltinan M.J."/>
            <person name="Tyler B.M."/>
            <person name="Meinhardt L.W."/>
            <person name="Bailey B.A."/>
        </authorList>
    </citation>
    <scope>NUCLEOTIDE SEQUENCE [LARGE SCALE GENOMIC DNA]</scope>
    <source>
        <strain evidence="4">sbr112.9</strain>
    </source>
</reference>
<sequence length="479" mass="52738">MNDTSMNDASRASGISLEHATFPHLSTFEWEALHRLAAVSGEGVIKTLLTAGTEEQQRLAAQEFMVRELANLCLRVSTPTSTKNKTDIVKIDVSTYSGEGDKRLHLNRWFCEVDIAIEARQISTELARTRFLLSKLGGKAKEWALGKLVADTSCFPTMESMKEDLRLAFEPSQDESIQRSAFLALKQGHMSMLEYIQHARHLVSCLTTNPMDMVTQIHVFISGMNAGYQRFYLTRKTPSTLEEAFAIALREDYSVTASQAFDVSRPITHGPEPEPMEVDAIQNYGGRREPTSSRRTPHSSSTRTPRPMRYFRCQKPGHRAAVCRAPSPVVTNVSVANDVAVAHPAKNGDNQRDGSLVAEQPPSPYVLRAQLSATTSGSDSRLIVLSLHVDGASRPIRALLDSGATNNFVGAESLSALPADMPISEGPGHMVVQYTDGKPRRLPRRSATFSYEFDGFHGSDEFLVIELSGSFDCVFGILS</sequence>
<feature type="region of interest" description="Disordered" evidence="1">
    <location>
        <begin position="285"/>
        <end position="310"/>
    </location>
</feature>
<dbReference type="InterPro" id="IPR001969">
    <property type="entry name" value="Aspartic_peptidase_AS"/>
</dbReference>
<dbReference type="GO" id="GO:0006508">
    <property type="term" value="P:proteolysis"/>
    <property type="evidence" value="ECO:0007669"/>
    <property type="project" value="InterPro"/>
</dbReference>
<proteinExistence type="predicted"/>
<dbReference type="AlphaFoldDB" id="A0A2P4XHT0"/>
<feature type="non-terminal residue" evidence="3">
    <location>
        <position position="479"/>
    </location>
</feature>
<dbReference type="InterPro" id="IPR032567">
    <property type="entry name" value="RTL1-rel"/>
</dbReference>
<dbReference type="OrthoDB" id="111701at2759"/>
<evidence type="ECO:0000313" key="3">
    <source>
        <dbReference type="EMBL" id="POM65097.1"/>
    </source>
</evidence>
<dbReference type="PANTHER" id="PTHR15503:SF22">
    <property type="entry name" value="TRANSPOSON TY3-I GAG POLYPROTEIN"/>
    <property type="match status" value="1"/>
</dbReference>